<comment type="caution">
    <text evidence="2">The sequence shown here is derived from an EMBL/GenBank/DDBJ whole genome shotgun (WGS) entry which is preliminary data.</text>
</comment>
<proteinExistence type="predicted"/>
<evidence type="ECO:0008006" key="4">
    <source>
        <dbReference type="Google" id="ProtNLM"/>
    </source>
</evidence>
<dbReference type="AlphaFoldDB" id="A0A3D8GWT6"/>
<accession>A0A3D8GWT6</accession>
<name>A0A3D8GWT6_9BACI</name>
<organism evidence="2 3">
    <name type="scientific">Neobacillus piezotolerans</name>
    <dbReference type="NCBI Taxonomy" id="2259171"/>
    <lineage>
        <taxon>Bacteria</taxon>
        <taxon>Bacillati</taxon>
        <taxon>Bacillota</taxon>
        <taxon>Bacilli</taxon>
        <taxon>Bacillales</taxon>
        <taxon>Bacillaceae</taxon>
        <taxon>Neobacillus</taxon>
    </lineage>
</organism>
<reference evidence="2 3" key="1">
    <citation type="submission" date="2018-07" db="EMBL/GenBank/DDBJ databases">
        <title>Bacillus sp. YLB-04 draft genome sequence.</title>
        <authorList>
            <person name="Yu L."/>
            <person name="Tang X."/>
        </authorList>
    </citation>
    <scope>NUCLEOTIDE SEQUENCE [LARGE SCALE GENOMIC DNA]</scope>
    <source>
        <strain evidence="2 3">YLB-04</strain>
    </source>
</reference>
<keyword evidence="1" id="KW-0732">Signal</keyword>
<protein>
    <recommendedName>
        <fullName evidence="4">HEAT repeat domain-containing protein</fullName>
    </recommendedName>
</protein>
<dbReference type="RefSeq" id="WP_115450817.1">
    <property type="nucleotide sequence ID" value="NZ_QNQT01000001.1"/>
</dbReference>
<sequence>MGRKIKVIGLLIAALSLVISAGVAAAKSNTLQKYLAMNEESVESELQSLDTEQLIEEIDAIASTEETDDKLMPFVAALFEKKNKVQDSQLVKIIKDKNKADKTREAMVDLYLHKHEKEPITEEMKELLKSPDVNERVKTKIVAGANFSGKDVPLLKELIAKDDALVAFHSLKQLSKTNAKEAYTISSEILSNLNVAPKDKVSAALKSTAKYLKKQSPTPNNDSKAEEDFLNISFNLIETSNDGYLKDSAFFAVSDLQSEKAMKKIIESNSVDRELKVFAIDQNFATLKKMLQTNPTESDIKVAVEAMKLYPIVDLAEALENAMKTVKNPQLKQEAKDAINLMKEQGVKGNEKWLDKN</sequence>
<feature type="chain" id="PRO_5039628228" description="HEAT repeat domain-containing protein" evidence="1">
    <location>
        <begin position="26"/>
        <end position="357"/>
    </location>
</feature>
<gene>
    <name evidence="2" type="ORF">DRW41_04940</name>
</gene>
<keyword evidence="3" id="KW-1185">Reference proteome</keyword>
<dbReference type="Proteomes" id="UP000257144">
    <property type="component" value="Unassembled WGS sequence"/>
</dbReference>
<evidence type="ECO:0000256" key="1">
    <source>
        <dbReference type="SAM" id="SignalP"/>
    </source>
</evidence>
<evidence type="ECO:0000313" key="2">
    <source>
        <dbReference type="EMBL" id="RDU38903.1"/>
    </source>
</evidence>
<dbReference type="EMBL" id="QNQT01000001">
    <property type="protein sequence ID" value="RDU38903.1"/>
    <property type="molecule type" value="Genomic_DNA"/>
</dbReference>
<feature type="signal peptide" evidence="1">
    <location>
        <begin position="1"/>
        <end position="25"/>
    </location>
</feature>
<evidence type="ECO:0000313" key="3">
    <source>
        <dbReference type="Proteomes" id="UP000257144"/>
    </source>
</evidence>
<dbReference type="OrthoDB" id="2799458at2"/>